<feature type="compositionally biased region" description="Basic and acidic residues" evidence="1">
    <location>
        <begin position="205"/>
        <end position="215"/>
    </location>
</feature>
<feature type="compositionally biased region" description="Acidic residues" evidence="1">
    <location>
        <begin position="304"/>
        <end position="313"/>
    </location>
</feature>
<name>A0A2N5SD14_9BASI</name>
<feature type="compositionally biased region" description="Low complexity" evidence="1">
    <location>
        <begin position="520"/>
        <end position="531"/>
    </location>
</feature>
<feature type="region of interest" description="Disordered" evidence="1">
    <location>
        <begin position="205"/>
        <end position="320"/>
    </location>
</feature>
<comment type="caution">
    <text evidence="2">The sequence shown here is derived from an EMBL/GenBank/DDBJ whole genome shotgun (WGS) entry which is preliminary data.</text>
</comment>
<dbReference type="Proteomes" id="UP000235392">
    <property type="component" value="Unassembled WGS sequence"/>
</dbReference>
<protein>
    <submittedName>
        <fullName evidence="2">Uncharacterized protein</fullName>
    </submittedName>
</protein>
<feature type="compositionally biased region" description="Polar residues" evidence="1">
    <location>
        <begin position="39"/>
        <end position="50"/>
    </location>
</feature>
<reference evidence="2 3" key="1">
    <citation type="submission" date="2017-11" db="EMBL/GenBank/DDBJ databases">
        <title>De novo assembly and phasing of dikaryotic genomes from two isolates of Puccinia coronata f. sp. avenae, the causal agent of oat crown rust.</title>
        <authorList>
            <person name="Miller M.E."/>
            <person name="Zhang Y."/>
            <person name="Omidvar V."/>
            <person name="Sperschneider J."/>
            <person name="Schwessinger B."/>
            <person name="Raley C."/>
            <person name="Palmer J.M."/>
            <person name="Garnica D."/>
            <person name="Upadhyaya N."/>
            <person name="Rathjen J."/>
            <person name="Taylor J.M."/>
            <person name="Park R.F."/>
            <person name="Dodds P.N."/>
            <person name="Hirsch C.D."/>
            <person name="Kianian S.F."/>
            <person name="Figueroa M."/>
        </authorList>
    </citation>
    <scope>NUCLEOTIDE SEQUENCE [LARGE SCALE GENOMIC DNA]</scope>
    <source>
        <strain evidence="2">12SD80</strain>
    </source>
</reference>
<feature type="compositionally biased region" description="Acidic residues" evidence="1">
    <location>
        <begin position="247"/>
        <end position="257"/>
    </location>
</feature>
<feature type="region of interest" description="Disordered" evidence="1">
    <location>
        <begin position="520"/>
        <end position="586"/>
    </location>
</feature>
<evidence type="ECO:0000256" key="1">
    <source>
        <dbReference type="SAM" id="MobiDB-lite"/>
    </source>
</evidence>
<sequence length="684" mass="74113">MPNSTSNDSSYFFTPHPLSKLHPRNNNGNTGSSSSSSSKTQPAATKQANKPANKPTSKPTIKPTIKKPCSQTPKQTPNSPLQSTSKPQSVSDRHESSSLSSLPSDDDDDQSEAHSEQPPKDISNSIIPSTSLPTDPLQQSSSPLMDTDAEPSELGDDVCLEYTDFGQEFPVTWSESEYDEDHQTEEPADEFAEFLLMDLSEGDHPFGLEQLEKNLRTSSKYSQIIPSSETESSTDEEDSHFGYMIIEEYEGESDEQETSDHISQSISGDDGATTDSLDEDDHSGLVRFGIEADDGNQANSENEQQLDEEDDASFFDVPPNSALGSMLTNFDLAVISTSDSTHPPDDSKLTAEKPDIKLPIMGTFSVDRQDGTNAGRTIIDEEKSLPLSPFTGTKVIRYNRFRKLRQQSCTGESEPSSIAGTPQADESNDSIIHPGSSTNANLPEPEFDISAFIRGISSIDENCSDGEKNAYDASTTELDGLSRWQRVPMTAFRRRMVMNCAHGGPENPDQMILDGAIQPSSSLGETLGLSSQPGRPRKRHAPSSLHLSDMGSSKFYTRRDHRRISKTTSYNSNGKQSKLNAQSSPHSLDQLLLDSPPVIAGHSSAAIDHPSLADPPSLIDHSADAFHSRLFGELLDLDQGSLANQPCNTTTATAATITNTAINATPSGSSNLHPLIDTPSMSHC</sequence>
<feature type="compositionally biased region" description="Polar residues" evidence="1">
    <location>
        <begin position="406"/>
        <end position="420"/>
    </location>
</feature>
<gene>
    <name evidence="2" type="ORF">PCASD_24823</name>
</gene>
<evidence type="ECO:0000313" key="3">
    <source>
        <dbReference type="Proteomes" id="UP000235392"/>
    </source>
</evidence>
<feature type="region of interest" description="Disordered" evidence="1">
    <location>
        <begin position="1"/>
        <end position="153"/>
    </location>
</feature>
<feature type="compositionally biased region" description="Polar residues" evidence="1">
    <location>
        <begin position="69"/>
        <end position="88"/>
    </location>
</feature>
<evidence type="ECO:0000313" key="2">
    <source>
        <dbReference type="EMBL" id="PLW11065.1"/>
    </source>
</evidence>
<feature type="compositionally biased region" description="Low complexity" evidence="1">
    <location>
        <begin position="54"/>
        <end position="68"/>
    </location>
</feature>
<organism evidence="2 3">
    <name type="scientific">Puccinia coronata f. sp. avenae</name>
    <dbReference type="NCBI Taxonomy" id="200324"/>
    <lineage>
        <taxon>Eukaryota</taxon>
        <taxon>Fungi</taxon>
        <taxon>Dikarya</taxon>
        <taxon>Basidiomycota</taxon>
        <taxon>Pucciniomycotina</taxon>
        <taxon>Pucciniomycetes</taxon>
        <taxon>Pucciniales</taxon>
        <taxon>Pucciniaceae</taxon>
        <taxon>Puccinia</taxon>
    </lineage>
</organism>
<feature type="compositionally biased region" description="Polar residues" evidence="1">
    <location>
        <begin position="216"/>
        <end position="226"/>
    </location>
</feature>
<feature type="region of interest" description="Disordered" evidence="1">
    <location>
        <begin position="406"/>
        <end position="444"/>
    </location>
</feature>
<feature type="compositionally biased region" description="Polar residues" evidence="1">
    <location>
        <begin position="122"/>
        <end position="144"/>
    </location>
</feature>
<dbReference type="EMBL" id="PGCI01000938">
    <property type="protein sequence ID" value="PLW11065.1"/>
    <property type="molecule type" value="Genomic_DNA"/>
</dbReference>
<feature type="compositionally biased region" description="Polar residues" evidence="1">
    <location>
        <begin position="566"/>
        <end position="586"/>
    </location>
</feature>
<feature type="compositionally biased region" description="Polar residues" evidence="1">
    <location>
        <begin position="1"/>
        <end position="12"/>
    </location>
</feature>
<accession>A0A2N5SD14</accession>
<proteinExistence type="predicted"/>
<dbReference type="AlphaFoldDB" id="A0A2N5SD14"/>